<reference evidence="1" key="1">
    <citation type="submission" date="2020-05" db="EMBL/GenBank/DDBJ databases">
        <title>WGS assembly of Panicum virgatum.</title>
        <authorList>
            <person name="Lovell J.T."/>
            <person name="Jenkins J."/>
            <person name="Shu S."/>
            <person name="Juenger T.E."/>
            <person name="Schmutz J."/>
        </authorList>
    </citation>
    <scope>NUCLEOTIDE SEQUENCE</scope>
    <source>
        <strain evidence="1">AP13</strain>
    </source>
</reference>
<keyword evidence="2" id="KW-1185">Reference proteome</keyword>
<comment type="caution">
    <text evidence="1">The sequence shown here is derived from an EMBL/GenBank/DDBJ whole genome shotgun (WGS) entry which is preliminary data.</text>
</comment>
<evidence type="ECO:0000313" key="2">
    <source>
        <dbReference type="Proteomes" id="UP000823388"/>
    </source>
</evidence>
<accession>A0A8T0N0F4</accession>
<organism evidence="1 2">
    <name type="scientific">Panicum virgatum</name>
    <name type="common">Blackwell switchgrass</name>
    <dbReference type="NCBI Taxonomy" id="38727"/>
    <lineage>
        <taxon>Eukaryota</taxon>
        <taxon>Viridiplantae</taxon>
        <taxon>Streptophyta</taxon>
        <taxon>Embryophyta</taxon>
        <taxon>Tracheophyta</taxon>
        <taxon>Spermatophyta</taxon>
        <taxon>Magnoliopsida</taxon>
        <taxon>Liliopsida</taxon>
        <taxon>Poales</taxon>
        <taxon>Poaceae</taxon>
        <taxon>PACMAD clade</taxon>
        <taxon>Panicoideae</taxon>
        <taxon>Panicodae</taxon>
        <taxon>Paniceae</taxon>
        <taxon>Panicinae</taxon>
        <taxon>Panicum</taxon>
        <taxon>Panicum sect. Hiantes</taxon>
    </lineage>
</organism>
<dbReference type="Proteomes" id="UP000823388">
    <property type="component" value="Chromosome 9N"/>
</dbReference>
<name>A0A8T0N0F4_PANVG</name>
<sequence length="69" mass="7895">MHPLQAVDKPSNISCLNARNKRQEAVKLHRYGCTSHQGCLFGFFYFGVSYQAQRTQCKSGSKPFLLWTL</sequence>
<gene>
    <name evidence="1" type="ORF">PVAP13_9NG654501</name>
</gene>
<dbReference type="EMBL" id="CM029054">
    <property type="protein sequence ID" value="KAG2542677.1"/>
    <property type="molecule type" value="Genomic_DNA"/>
</dbReference>
<proteinExistence type="predicted"/>
<evidence type="ECO:0000313" key="1">
    <source>
        <dbReference type="EMBL" id="KAG2542677.1"/>
    </source>
</evidence>
<dbReference type="AlphaFoldDB" id="A0A8T0N0F4"/>
<protein>
    <submittedName>
        <fullName evidence="1">Uncharacterized protein</fullName>
    </submittedName>
</protein>